<dbReference type="Pfam" id="PF00011">
    <property type="entry name" value="HSP20"/>
    <property type="match status" value="1"/>
</dbReference>
<evidence type="ECO:0000313" key="5">
    <source>
        <dbReference type="EMBL" id="NGO66720.1"/>
    </source>
</evidence>
<dbReference type="SUPFAM" id="SSF49764">
    <property type="entry name" value="HSP20-like chaperones"/>
    <property type="match status" value="1"/>
</dbReference>
<name>A0A6M1SC30_9HYPH</name>
<evidence type="ECO:0000256" key="3">
    <source>
        <dbReference type="SAM" id="MobiDB-lite"/>
    </source>
</evidence>
<keyword evidence="6" id="KW-1185">Reference proteome</keyword>
<dbReference type="EMBL" id="JAAKZH010000015">
    <property type="protein sequence ID" value="NGO66720.1"/>
    <property type="molecule type" value="Genomic_DNA"/>
</dbReference>
<evidence type="ECO:0000256" key="1">
    <source>
        <dbReference type="PROSITE-ProRule" id="PRU00285"/>
    </source>
</evidence>
<dbReference type="InterPro" id="IPR031107">
    <property type="entry name" value="Small_HSP"/>
</dbReference>
<proteinExistence type="inferred from homology"/>
<dbReference type="PROSITE" id="PS01031">
    <property type="entry name" value="SHSP"/>
    <property type="match status" value="1"/>
</dbReference>
<dbReference type="AlphaFoldDB" id="A0A6M1SC30"/>
<dbReference type="Proteomes" id="UP000477849">
    <property type="component" value="Unassembled WGS sequence"/>
</dbReference>
<evidence type="ECO:0000256" key="2">
    <source>
        <dbReference type="RuleBase" id="RU003616"/>
    </source>
</evidence>
<comment type="caution">
    <text evidence="5">The sequence shown here is derived from an EMBL/GenBank/DDBJ whole genome shotgun (WGS) entry which is preliminary data.</text>
</comment>
<dbReference type="Gene3D" id="2.60.40.790">
    <property type="match status" value="1"/>
</dbReference>
<sequence length="157" mass="17665">MAYRSWLPSLWGEKESVESSFGDLRKRIDSLFDDFDRGFPALAGSFAVRSNVSETDKEICITAELPGVEQKDIDVSISGNRIFIKGEKMSEKDEKKEDKGREFHRIERSSGSFQRAMTLPFEIDAGSVKADFKNGVLTVTIPKPAEAVKETRKIEVK</sequence>
<gene>
    <name evidence="5" type="ORF">G6N76_23950</name>
</gene>
<dbReference type="InterPro" id="IPR002068">
    <property type="entry name" value="A-crystallin/Hsp20_dom"/>
</dbReference>
<dbReference type="PANTHER" id="PTHR11527">
    <property type="entry name" value="HEAT-SHOCK PROTEIN 20 FAMILY MEMBER"/>
    <property type="match status" value="1"/>
</dbReference>
<feature type="domain" description="SHSP" evidence="4">
    <location>
        <begin position="41"/>
        <end position="157"/>
    </location>
</feature>
<organism evidence="5 6">
    <name type="scientific">Rhizobium daejeonense</name>
    <dbReference type="NCBI Taxonomy" id="240521"/>
    <lineage>
        <taxon>Bacteria</taxon>
        <taxon>Pseudomonadati</taxon>
        <taxon>Pseudomonadota</taxon>
        <taxon>Alphaproteobacteria</taxon>
        <taxon>Hyphomicrobiales</taxon>
        <taxon>Rhizobiaceae</taxon>
        <taxon>Rhizobium/Agrobacterium group</taxon>
        <taxon>Rhizobium</taxon>
    </lineage>
</organism>
<evidence type="ECO:0000259" key="4">
    <source>
        <dbReference type="PROSITE" id="PS01031"/>
    </source>
</evidence>
<reference evidence="5 6" key="1">
    <citation type="submission" date="2020-02" db="EMBL/GenBank/DDBJ databases">
        <title>Genome sequence of the type strain CCBAU10050 of Rhizobium daejeonense.</title>
        <authorList>
            <person name="Gao J."/>
            <person name="Sun J."/>
        </authorList>
    </citation>
    <scope>NUCLEOTIDE SEQUENCE [LARGE SCALE GENOMIC DNA]</scope>
    <source>
        <strain evidence="5 6">CCBAU10050</strain>
    </source>
</reference>
<dbReference type="CDD" id="cd06464">
    <property type="entry name" value="ACD_sHsps-like"/>
    <property type="match status" value="1"/>
</dbReference>
<comment type="similarity">
    <text evidence="1 2">Belongs to the small heat shock protein (HSP20) family.</text>
</comment>
<feature type="region of interest" description="Disordered" evidence="3">
    <location>
        <begin position="88"/>
        <end position="107"/>
    </location>
</feature>
<protein>
    <submittedName>
        <fullName evidence="5">Hsp20/alpha crystallin family protein</fullName>
    </submittedName>
</protein>
<accession>A0A6M1SC30</accession>
<evidence type="ECO:0000313" key="6">
    <source>
        <dbReference type="Proteomes" id="UP000477849"/>
    </source>
</evidence>
<dbReference type="InterPro" id="IPR008978">
    <property type="entry name" value="HSP20-like_chaperone"/>
</dbReference>